<gene>
    <name evidence="1" type="ORF">SCLTRI_LOCUS2104</name>
</gene>
<dbReference type="Proteomes" id="UP000624404">
    <property type="component" value="Unassembled WGS sequence"/>
</dbReference>
<proteinExistence type="predicted"/>
<reference evidence="1" key="1">
    <citation type="submission" date="2020-10" db="EMBL/GenBank/DDBJ databases">
        <authorList>
            <person name="Kusch S."/>
        </authorList>
    </citation>
    <scope>NUCLEOTIDE SEQUENCE</scope>
    <source>
        <strain evidence="1">SwB9</strain>
    </source>
</reference>
<dbReference type="AlphaFoldDB" id="A0A8H2VQ24"/>
<evidence type="ECO:0000313" key="2">
    <source>
        <dbReference type="Proteomes" id="UP000624404"/>
    </source>
</evidence>
<name>A0A8H2VQ24_9HELO</name>
<organism evidence="1 2">
    <name type="scientific">Sclerotinia trifoliorum</name>
    <dbReference type="NCBI Taxonomy" id="28548"/>
    <lineage>
        <taxon>Eukaryota</taxon>
        <taxon>Fungi</taxon>
        <taxon>Dikarya</taxon>
        <taxon>Ascomycota</taxon>
        <taxon>Pezizomycotina</taxon>
        <taxon>Leotiomycetes</taxon>
        <taxon>Helotiales</taxon>
        <taxon>Sclerotiniaceae</taxon>
        <taxon>Sclerotinia</taxon>
    </lineage>
</organism>
<dbReference type="OrthoDB" id="3538388at2759"/>
<evidence type="ECO:0000313" key="1">
    <source>
        <dbReference type="EMBL" id="CAD6442310.1"/>
    </source>
</evidence>
<accession>A0A8H2VQ24</accession>
<dbReference type="EMBL" id="CAJHIA010000007">
    <property type="protein sequence ID" value="CAD6442310.1"/>
    <property type="molecule type" value="Genomic_DNA"/>
</dbReference>
<comment type="caution">
    <text evidence="1">The sequence shown here is derived from an EMBL/GenBank/DDBJ whole genome shotgun (WGS) entry which is preliminary data.</text>
</comment>
<keyword evidence="2" id="KW-1185">Reference proteome</keyword>
<protein>
    <submittedName>
        <fullName evidence="1">761ba4a2-ba63-49a7-9924-660d230d1c14</fullName>
    </submittedName>
</protein>
<sequence>MPSSFSNDVESCATKEFGIMTRTKAVDIIINRTKSLERLLVHRNPVSWEESQKVGIEDELDRPAVLKADFRRRQMMGKPEYEFEDIALKHRQIIAMVNRGLNNLFRYTLEARLQILNEHREEFQMDIKTIEEYLFLLQKLEPVQCKGWAQKISIASKMMNDSTIMRTNIEARIQEVEDFHLDATTEKLNREIRAQMVIDLGVRRGTYGNTLSLRDHEKHPQLKYRELINVESMREQSKEDKGGF</sequence>